<dbReference type="SUPFAM" id="SSF54909">
    <property type="entry name" value="Dimeric alpha+beta barrel"/>
    <property type="match status" value="1"/>
</dbReference>
<evidence type="ECO:0000313" key="3">
    <source>
        <dbReference type="EMBL" id="KAF2246818.1"/>
    </source>
</evidence>
<dbReference type="OrthoDB" id="3183782at2759"/>
<organism evidence="3 4">
    <name type="scientific">Trematosphaeria pertusa</name>
    <dbReference type="NCBI Taxonomy" id="390896"/>
    <lineage>
        <taxon>Eukaryota</taxon>
        <taxon>Fungi</taxon>
        <taxon>Dikarya</taxon>
        <taxon>Ascomycota</taxon>
        <taxon>Pezizomycotina</taxon>
        <taxon>Dothideomycetes</taxon>
        <taxon>Pleosporomycetidae</taxon>
        <taxon>Pleosporales</taxon>
        <taxon>Massarineae</taxon>
        <taxon>Trematosphaeriaceae</taxon>
        <taxon>Trematosphaeria</taxon>
    </lineage>
</organism>
<dbReference type="InterPro" id="IPR011008">
    <property type="entry name" value="Dimeric_a/b-barrel"/>
</dbReference>
<protein>
    <recommendedName>
        <fullName evidence="2">EthD domain-containing protein</fullName>
    </recommendedName>
</protein>
<dbReference type="Pfam" id="PF07110">
    <property type="entry name" value="EthD"/>
    <property type="match status" value="1"/>
</dbReference>
<dbReference type="EMBL" id="ML987198">
    <property type="protein sequence ID" value="KAF2246818.1"/>
    <property type="molecule type" value="Genomic_DNA"/>
</dbReference>
<dbReference type="Gene3D" id="3.30.70.100">
    <property type="match status" value="1"/>
</dbReference>
<accession>A0A6A6I9S3</accession>
<dbReference type="GO" id="GO:0016491">
    <property type="term" value="F:oxidoreductase activity"/>
    <property type="evidence" value="ECO:0007669"/>
    <property type="project" value="InterPro"/>
</dbReference>
<evidence type="ECO:0000313" key="4">
    <source>
        <dbReference type="Proteomes" id="UP000800094"/>
    </source>
</evidence>
<sequence>MADTAETECIQIVTYIKRKPTLTPAQFYDRWENVHAPKVHVNGTMVPSAATDSAPNAVSTSELPTEPVKFDGIAMFLVPSLQQFTDAFRDPYYVNVIEPDERELIDKDGPGSGVVASYQGRMLDMVHRGQSTIGNKGKKYHEVWEEWENKAKD</sequence>
<dbReference type="Proteomes" id="UP000800094">
    <property type="component" value="Unassembled WGS sequence"/>
</dbReference>
<feature type="domain" description="EthD" evidence="2">
    <location>
        <begin position="19"/>
        <end position="108"/>
    </location>
</feature>
<comment type="similarity">
    <text evidence="1">Belongs to the tpcK family.</text>
</comment>
<evidence type="ECO:0000256" key="1">
    <source>
        <dbReference type="ARBA" id="ARBA00005986"/>
    </source>
</evidence>
<dbReference type="InterPro" id="IPR009799">
    <property type="entry name" value="EthD_dom"/>
</dbReference>
<dbReference type="RefSeq" id="XP_033681822.1">
    <property type="nucleotide sequence ID" value="XM_033833627.1"/>
</dbReference>
<dbReference type="GeneID" id="54586957"/>
<reference evidence="3" key="1">
    <citation type="journal article" date="2020" name="Stud. Mycol.">
        <title>101 Dothideomycetes genomes: a test case for predicting lifestyles and emergence of pathogens.</title>
        <authorList>
            <person name="Haridas S."/>
            <person name="Albert R."/>
            <person name="Binder M."/>
            <person name="Bloem J."/>
            <person name="Labutti K."/>
            <person name="Salamov A."/>
            <person name="Andreopoulos B."/>
            <person name="Baker S."/>
            <person name="Barry K."/>
            <person name="Bills G."/>
            <person name="Bluhm B."/>
            <person name="Cannon C."/>
            <person name="Castanera R."/>
            <person name="Culley D."/>
            <person name="Daum C."/>
            <person name="Ezra D."/>
            <person name="Gonzalez J."/>
            <person name="Henrissat B."/>
            <person name="Kuo A."/>
            <person name="Liang C."/>
            <person name="Lipzen A."/>
            <person name="Lutzoni F."/>
            <person name="Magnuson J."/>
            <person name="Mondo S."/>
            <person name="Nolan M."/>
            <person name="Ohm R."/>
            <person name="Pangilinan J."/>
            <person name="Park H.-J."/>
            <person name="Ramirez L."/>
            <person name="Alfaro M."/>
            <person name="Sun H."/>
            <person name="Tritt A."/>
            <person name="Yoshinaga Y."/>
            <person name="Zwiers L.-H."/>
            <person name="Turgeon B."/>
            <person name="Goodwin S."/>
            <person name="Spatafora J."/>
            <person name="Crous P."/>
            <person name="Grigoriev I."/>
        </authorList>
    </citation>
    <scope>NUCLEOTIDE SEQUENCE</scope>
    <source>
        <strain evidence="3">CBS 122368</strain>
    </source>
</reference>
<name>A0A6A6I9S3_9PLEO</name>
<keyword evidence="4" id="KW-1185">Reference proteome</keyword>
<gene>
    <name evidence="3" type="ORF">BU26DRAFT_567159</name>
</gene>
<proteinExistence type="inferred from homology"/>
<evidence type="ECO:0000259" key="2">
    <source>
        <dbReference type="Pfam" id="PF07110"/>
    </source>
</evidence>
<dbReference type="AlphaFoldDB" id="A0A6A6I9S3"/>